<name>A0AAD7DCF8_MYCRO</name>
<reference evidence="1" key="1">
    <citation type="submission" date="2023-03" db="EMBL/GenBank/DDBJ databases">
        <title>Massive genome expansion in bonnet fungi (Mycena s.s.) driven by repeated elements and novel gene families across ecological guilds.</title>
        <authorList>
            <consortium name="Lawrence Berkeley National Laboratory"/>
            <person name="Harder C.B."/>
            <person name="Miyauchi S."/>
            <person name="Viragh M."/>
            <person name="Kuo A."/>
            <person name="Thoen E."/>
            <person name="Andreopoulos B."/>
            <person name="Lu D."/>
            <person name="Skrede I."/>
            <person name="Drula E."/>
            <person name="Henrissat B."/>
            <person name="Morin E."/>
            <person name="Kohler A."/>
            <person name="Barry K."/>
            <person name="LaButti K."/>
            <person name="Morin E."/>
            <person name="Salamov A."/>
            <person name="Lipzen A."/>
            <person name="Mereny Z."/>
            <person name="Hegedus B."/>
            <person name="Baldrian P."/>
            <person name="Stursova M."/>
            <person name="Weitz H."/>
            <person name="Taylor A."/>
            <person name="Grigoriev I.V."/>
            <person name="Nagy L.G."/>
            <person name="Martin F."/>
            <person name="Kauserud H."/>
        </authorList>
    </citation>
    <scope>NUCLEOTIDE SEQUENCE</scope>
    <source>
        <strain evidence="1">CBHHK067</strain>
    </source>
</reference>
<keyword evidence="2" id="KW-1185">Reference proteome</keyword>
<sequence>MSATLRASAMTVGSCKTTAIEWWIRRDEKLWCRSNQSTGLSHADKGTKKFMQCLVNAMASVGPLPIKCHEPTVMALARSANSPGIQEVCGGYHSHHHHGDNQAMCPNTSMGYVVAKRDANYRTDWKEQIKQNGNFG</sequence>
<comment type="caution">
    <text evidence="1">The sequence shown here is derived from an EMBL/GenBank/DDBJ whole genome shotgun (WGS) entry which is preliminary data.</text>
</comment>
<gene>
    <name evidence="1" type="ORF">B0H17DRAFT_1135706</name>
</gene>
<protein>
    <submittedName>
        <fullName evidence="1">Uncharacterized protein</fullName>
    </submittedName>
</protein>
<dbReference type="EMBL" id="JARKIE010000080">
    <property type="protein sequence ID" value="KAJ7688251.1"/>
    <property type="molecule type" value="Genomic_DNA"/>
</dbReference>
<dbReference type="Proteomes" id="UP001221757">
    <property type="component" value="Unassembled WGS sequence"/>
</dbReference>
<evidence type="ECO:0000313" key="2">
    <source>
        <dbReference type="Proteomes" id="UP001221757"/>
    </source>
</evidence>
<evidence type="ECO:0000313" key="1">
    <source>
        <dbReference type="EMBL" id="KAJ7688251.1"/>
    </source>
</evidence>
<dbReference type="AlphaFoldDB" id="A0AAD7DCF8"/>
<accession>A0AAD7DCF8</accession>
<proteinExistence type="predicted"/>
<organism evidence="1 2">
    <name type="scientific">Mycena rosella</name>
    <name type="common">Pink bonnet</name>
    <name type="synonym">Agaricus rosellus</name>
    <dbReference type="NCBI Taxonomy" id="1033263"/>
    <lineage>
        <taxon>Eukaryota</taxon>
        <taxon>Fungi</taxon>
        <taxon>Dikarya</taxon>
        <taxon>Basidiomycota</taxon>
        <taxon>Agaricomycotina</taxon>
        <taxon>Agaricomycetes</taxon>
        <taxon>Agaricomycetidae</taxon>
        <taxon>Agaricales</taxon>
        <taxon>Marasmiineae</taxon>
        <taxon>Mycenaceae</taxon>
        <taxon>Mycena</taxon>
    </lineage>
</organism>